<sequence length="106" mass="12494">MAITEDMELLVKRSPYTTLMKQYGVELLMKHLVGWTVNRKNKYLKKDINFLDYMTLSNIKILEVNVTKYEAGHIDVHPQGIGNSHNAQKQIFGVLYKDNEYFHKYQ</sequence>
<dbReference type="AlphaFoldDB" id="A0A0N5BR26"/>
<dbReference type="WBParaSite" id="SPAL_0000833200.1">
    <property type="protein sequence ID" value="SPAL_0000833200.1"/>
    <property type="gene ID" value="SPAL_0000833200"/>
</dbReference>
<proteinExistence type="predicted"/>
<accession>A0A0N5BR26</accession>
<organism evidence="1 2">
    <name type="scientific">Strongyloides papillosus</name>
    <name type="common">Intestinal threadworm</name>
    <dbReference type="NCBI Taxonomy" id="174720"/>
    <lineage>
        <taxon>Eukaryota</taxon>
        <taxon>Metazoa</taxon>
        <taxon>Ecdysozoa</taxon>
        <taxon>Nematoda</taxon>
        <taxon>Chromadorea</taxon>
        <taxon>Rhabditida</taxon>
        <taxon>Tylenchina</taxon>
        <taxon>Panagrolaimomorpha</taxon>
        <taxon>Strongyloidoidea</taxon>
        <taxon>Strongyloididae</taxon>
        <taxon>Strongyloides</taxon>
    </lineage>
</organism>
<evidence type="ECO:0000313" key="2">
    <source>
        <dbReference type="WBParaSite" id="SPAL_0000833200.1"/>
    </source>
</evidence>
<evidence type="ECO:0000313" key="1">
    <source>
        <dbReference type="Proteomes" id="UP000046392"/>
    </source>
</evidence>
<keyword evidence="1" id="KW-1185">Reference proteome</keyword>
<protein>
    <submittedName>
        <fullName evidence="2">Cilia- and flagella-associated protein 299</fullName>
    </submittedName>
</protein>
<reference evidence="2" key="1">
    <citation type="submission" date="2017-02" db="UniProtKB">
        <authorList>
            <consortium name="WormBaseParasite"/>
        </authorList>
    </citation>
    <scope>IDENTIFICATION</scope>
</reference>
<name>A0A0N5BR26_STREA</name>
<dbReference type="Proteomes" id="UP000046392">
    <property type="component" value="Unplaced"/>
</dbReference>